<sequence>MTFEVKQSKFRECSDQHLEKSEKAVRDMEKEVAELQESTNLFDVTIPDYRDIKSCRREITVLKELWDIVVFVQSSVENWTMTKWRQINVDQMDGELRRFAKDIRKLDKEARIWDVYSGLDLYVENLLTSLRAVSQLQDLAIRERHWVQLIRITQMDFTVTDSTTLGDLLALQLHLLEDEVCNTVDKAVKEMAIEKIVTEISKTWASMELSYEDHYQTSVPLLKCDEELIETLEDDQVQLQGIFQSKHVHHFLFQVVELQKQLTVADSVLMVWMEVQRTWAYLESIFKSCDDICQQLPADAHRFQVLDAEFQELMLDSAKTKNVIEATNKSHLFEKLEDLQRRLSLCEKALAEYLETKRLAFPRFYFISSADLLDILSKGSRPREVTTECCCNGPVEAWLSSLEESMRECVRGHLSEAVSAGSHRIPDLVGCNDMELVFKRLEEGFESALKDYNKKQISQLNMLISMLLGELSSGDRQKIMTLCTIDVHARDIVASLIAQKVTSSQAFPWLSQLRHCWYEQQHQCFVNICDAQSPYSYEYLGNTSRLVITPLTDRCYITLTQSLHLTMSGAPAGPRRTGKTETTKDLGRAMGVMVYIFNCSEQMDYKSIGNIYKGLAQTGAWGCFDEFNRIAVDVLSVVAVQVKTIQDAIRTKKKRFLFLDQDIVLKPSVGIFITMNPGYAGRTELPENLKALFRPCAMVVPDTELICEIMLVAEGFRDAKLLARKFITLYSLCKELLSKQDHYDWGLRAVKSVLVVAGALRRRDKSRPEDQVLMRALRDFNMPKIVTEDVTIFLGLLGDLFPGLEVERERDCEFETAVRKTTLELRLQPEETFILKVVQLEELMAVRHSVFVVGNTGTGKSQILRVLHKTYVNLKRKPVWNDLNPKAVDRDELFGFIHHATREWKDGLLSSLMREQANISHTGPKWIVLDGDIDPMWIESLNTVMDDNKVLTLASNERVPLTSSMRLVFEISHLRTATPATVSRAGILYVNQQDLGWNPYVASWIDQRERQTERAHLTILFEKYVPRCLEQMRNSFKTITPIPESSMVQTLCALLDCLLTPEHIPSDSPRELYETYFTFACIWAFGGALYQDQLYDYRVLFSQWWTKEMKTVKLPAQGSVFDYYLDPQTKRFLPWSDTVPPFEMETCTPLQAVLVHTAETVRLRYFMDLLLERRQPVMLVGNAGVGKTALVKNKFDCLPESYMSTKVPFNYHTTSLMLQEILERQLEKRAGRSYSPAGNRRMVYFIDDINMPAVDSYGTVQPHTLIRQHLDYGHWYDRQKLSLKEIHNTQYVACMNPTAGSFTINPRLQRHFSVLAVNFPSSEAQTSIFSQILCGHLKQENFSALVQRSAATVVQAAISLHHKMVHSFLPTAIKFHYTFNLRDLSNVFQGILLAGPDSLGESTDLALLWLHESCRVYSDRLVDDKDLQLFRKLQMETVHECFEGLEDKKVTQQPLLYCHFAQKGNEASYAPVADWTALRSVLTDALESYNELNAAMDLVLFEDAMEHVCRISRILESPRGHGLLVGVGGSGKQSLTRLAAYISSVEVFQITLTKGYSIQDLKTDLAGLFLKTGVKNQRVALLLTDAQIPDERFLVIINDLLASGEIPELFSEEEIEGIVSAVRAEVRALGLLDSRENCWRFFTDRVRLQLTVVLCLSPVGSALRVRARRFPALVQCTTIDWFHPWTSEALQSVSYRFIQEIEGIEPAVQESISLFMAYVHTSVNQQNLLEKSRAQLQHKMNRLDSGLQKLQTTAAQVDDLKAKLASQEAELTCKNQNIEALITKIGLQTEKVSSKREAADIEAQKVAVIKAEVLVKQKDCESDLAKAEPSLAAATEALDTLNKVNLTELKAFPNPPAAVINVAAAVMVLLAPRGRVPKDRSWKAARAFMGKVDDFLQALTSYDKEHVPEVCLTVVKKEYLKNPQFHPDLVRTKSTAAAGLCAWALNIVRYYEDLDATLQSLTAQVEAATAEKLSCQEEVQRTNQTIELANRLVKGLESEKERWSQAIVEYEKQQRTLCGDVLITSAFVSYMGYFTRQYRVELLNNAWIPFLHSQKVSVPLTDGLDPILMLTDDATVAAWHNQGLPNDRMSTENASILTTSERWPLIIDPQQQGVKWIRNRLGSELRVVQHGQKGYQDVIEQALACGETVLLENLPEKVDPVLEPLLGRNTIKRGRYIRIGGKECEYNSNFQLILHTKLANPHFPPELQAQTTLINFTVTPVGLEEQLLGQVVSRERPDLEALKMELTSQQNHFKIELKRLEDDLLSRLSAAHGNFLGDISLVEQLENAKSTAAHIQYKVVEARENETKINEARELYRPAAERASLLFFIINDLSKINPMYQFSLKVKPSPLNPLRGRIVF</sequence>
<keyword evidence="2" id="KW-1185">Reference proteome</keyword>
<dbReference type="Proteomes" id="UP001057452">
    <property type="component" value="Chromosome 16"/>
</dbReference>
<accession>A0ACB9WD60</accession>
<name>A0ACB9WD60_CHAAC</name>
<evidence type="ECO:0000313" key="2">
    <source>
        <dbReference type="Proteomes" id="UP001057452"/>
    </source>
</evidence>
<reference evidence="1" key="1">
    <citation type="submission" date="2022-05" db="EMBL/GenBank/DDBJ databases">
        <title>Chromosome-level genome of Chaenocephalus aceratus.</title>
        <authorList>
            <person name="Park H."/>
        </authorList>
    </citation>
    <scope>NUCLEOTIDE SEQUENCE</scope>
    <source>
        <strain evidence="1">KU_202001</strain>
    </source>
</reference>
<comment type="caution">
    <text evidence="1">The sequence shown here is derived from an EMBL/GenBank/DDBJ whole genome shotgun (WGS) entry which is preliminary data.</text>
</comment>
<protein>
    <submittedName>
        <fullName evidence="1">Uncharacterized protein</fullName>
    </submittedName>
</protein>
<gene>
    <name evidence="1" type="ORF">KUCAC02_014153</name>
</gene>
<proteinExistence type="predicted"/>
<evidence type="ECO:0000313" key="1">
    <source>
        <dbReference type="EMBL" id="KAI4811238.1"/>
    </source>
</evidence>
<dbReference type="EMBL" id="CM043800">
    <property type="protein sequence ID" value="KAI4811238.1"/>
    <property type="molecule type" value="Genomic_DNA"/>
</dbReference>
<organism evidence="1 2">
    <name type="scientific">Chaenocephalus aceratus</name>
    <name type="common">Blackfin icefish</name>
    <name type="synonym">Chaenichthys aceratus</name>
    <dbReference type="NCBI Taxonomy" id="36190"/>
    <lineage>
        <taxon>Eukaryota</taxon>
        <taxon>Metazoa</taxon>
        <taxon>Chordata</taxon>
        <taxon>Craniata</taxon>
        <taxon>Vertebrata</taxon>
        <taxon>Euteleostomi</taxon>
        <taxon>Actinopterygii</taxon>
        <taxon>Neopterygii</taxon>
        <taxon>Teleostei</taxon>
        <taxon>Neoteleostei</taxon>
        <taxon>Acanthomorphata</taxon>
        <taxon>Eupercaria</taxon>
        <taxon>Perciformes</taxon>
        <taxon>Notothenioidei</taxon>
        <taxon>Channichthyidae</taxon>
        <taxon>Chaenocephalus</taxon>
    </lineage>
</organism>